<dbReference type="RefSeq" id="WP_193522220.1">
    <property type="nucleotide sequence ID" value="NZ_CBCSDF010000012.1"/>
</dbReference>
<keyword evidence="1" id="KW-1133">Transmembrane helix</keyword>
<proteinExistence type="predicted"/>
<feature type="transmembrane region" description="Helical" evidence="1">
    <location>
        <begin position="47"/>
        <end position="67"/>
    </location>
</feature>
<gene>
    <name evidence="2" type="ORF">F9Y85_16330</name>
    <name evidence="3" type="ORF">R5H13_13980</name>
</gene>
<organism evidence="2 4">
    <name type="scientific">Pseudoalteromonas maricaloris</name>
    <dbReference type="NCBI Taxonomy" id="184924"/>
    <lineage>
        <taxon>Bacteria</taxon>
        <taxon>Pseudomonadati</taxon>
        <taxon>Pseudomonadota</taxon>
        <taxon>Gammaproteobacteria</taxon>
        <taxon>Alteromonadales</taxon>
        <taxon>Pseudoalteromonadaceae</taxon>
        <taxon>Pseudoalteromonas</taxon>
    </lineage>
</organism>
<protein>
    <submittedName>
        <fullName evidence="2">Uncharacterized protein</fullName>
    </submittedName>
</protein>
<keyword evidence="5" id="KW-1185">Reference proteome</keyword>
<evidence type="ECO:0000313" key="5">
    <source>
        <dbReference type="Proteomes" id="UP001304419"/>
    </source>
</evidence>
<feature type="transmembrane region" description="Helical" evidence="1">
    <location>
        <begin position="17"/>
        <end position="35"/>
    </location>
</feature>
<dbReference type="Proteomes" id="UP000646877">
    <property type="component" value="Unassembled WGS sequence"/>
</dbReference>
<dbReference type="Proteomes" id="UP001304419">
    <property type="component" value="Chromosome 1"/>
</dbReference>
<reference evidence="2" key="1">
    <citation type="submission" date="2019-10" db="EMBL/GenBank/DDBJ databases">
        <authorList>
            <person name="Paulsen S."/>
        </authorList>
    </citation>
    <scope>NUCLEOTIDE SEQUENCE</scope>
    <source>
        <strain evidence="2">LMG 19692</strain>
    </source>
</reference>
<keyword evidence="1" id="KW-0472">Membrane</keyword>
<accession>A0A8I2H1T9</accession>
<dbReference type="EMBL" id="CP137578">
    <property type="protein sequence ID" value="WOX27753.1"/>
    <property type="molecule type" value="Genomic_DNA"/>
</dbReference>
<dbReference type="EMBL" id="WEIA01000011">
    <property type="protein sequence ID" value="NLR22842.1"/>
    <property type="molecule type" value="Genomic_DNA"/>
</dbReference>
<keyword evidence="1" id="KW-0812">Transmembrane</keyword>
<sequence>MTEAEIKKSIDKHSVKPLIFVVIMMLLIALLNNYLLEDDPLTPNLLIFGALAAGIHIFKNVLCDVLVTKSAQNGSK</sequence>
<evidence type="ECO:0000256" key="1">
    <source>
        <dbReference type="SAM" id="Phobius"/>
    </source>
</evidence>
<dbReference type="AlphaFoldDB" id="A0A8I2H1T9"/>
<evidence type="ECO:0000313" key="3">
    <source>
        <dbReference type="EMBL" id="WOX27753.1"/>
    </source>
</evidence>
<evidence type="ECO:0000313" key="2">
    <source>
        <dbReference type="EMBL" id="NLR22842.1"/>
    </source>
</evidence>
<evidence type="ECO:0000313" key="4">
    <source>
        <dbReference type="Proteomes" id="UP000646877"/>
    </source>
</evidence>
<name>A0A8I2H1T9_9GAMM</name>
<reference evidence="3 5" key="2">
    <citation type="submission" date="2023-10" db="EMBL/GenBank/DDBJ databases">
        <title>To unveil natural product biosynthetic capacity in Pseudoalteromonas.</title>
        <authorList>
            <person name="Wang J."/>
        </authorList>
    </citation>
    <scope>NUCLEOTIDE SEQUENCE [LARGE SCALE GENOMIC DNA]</scope>
    <source>
        <strain evidence="3 5">DSM 15914</strain>
    </source>
</reference>